<dbReference type="VEuPathDB" id="FungiDB:CDV56_100297"/>
<evidence type="ECO:0008006" key="3">
    <source>
        <dbReference type="Google" id="ProtNLM"/>
    </source>
</evidence>
<dbReference type="EMBL" id="NKHU02000425">
    <property type="protein sequence ID" value="RHZ43395.1"/>
    <property type="molecule type" value="Genomic_DNA"/>
</dbReference>
<evidence type="ECO:0000313" key="1">
    <source>
        <dbReference type="EMBL" id="RHZ43395.1"/>
    </source>
</evidence>
<organism evidence="1 2">
    <name type="scientific">Aspergillus thermomutatus</name>
    <name type="common">Neosartorya pseudofischeri</name>
    <dbReference type="NCBI Taxonomy" id="41047"/>
    <lineage>
        <taxon>Eukaryota</taxon>
        <taxon>Fungi</taxon>
        <taxon>Dikarya</taxon>
        <taxon>Ascomycota</taxon>
        <taxon>Pezizomycotina</taxon>
        <taxon>Eurotiomycetes</taxon>
        <taxon>Eurotiomycetidae</taxon>
        <taxon>Eurotiales</taxon>
        <taxon>Aspergillaceae</taxon>
        <taxon>Aspergillus</taxon>
        <taxon>Aspergillus subgen. Fumigati</taxon>
    </lineage>
</organism>
<dbReference type="AlphaFoldDB" id="A0A397FXK3"/>
<dbReference type="Gene3D" id="3.40.50.720">
    <property type="entry name" value="NAD(P)-binding Rossmann-like Domain"/>
    <property type="match status" value="1"/>
</dbReference>
<dbReference type="OrthoDB" id="256333at2759"/>
<sequence length="193" mass="20743">MDFTLKSRGYHEPVPFKADTTPKMVRGTCQANGATVAVDIVICESSDIKETVHAVGDGDVADTQDDAENASTAVADASSFVRTSSLMGMPCCCRRTGSSQDATRSMLLMYISVFRGQASASAILDKLHNDNSYEFVFVVEATGDAKFLEGSTNLVRKGGKLVVYGVCNDNDRTSLSPKKIFIDEISVQDHLGI</sequence>
<evidence type="ECO:0000313" key="2">
    <source>
        <dbReference type="Proteomes" id="UP000215305"/>
    </source>
</evidence>
<comment type="caution">
    <text evidence="1">The sequence shown here is derived from an EMBL/GenBank/DDBJ whole genome shotgun (WGS) entry which is preliminary data.</text>
</comment>
<dbReference type="RefSeq" id="XP_026609749.1">
    <property type="nucleotide sequence ID" value="XM_026753916.1"/>
</dbReference>
<accession>A0A397FXK3</accession>
<protein>
    <recommendedName>
        <fullName evidence="3">Alcohol dehydrogenase-like C-terminal domain-containing protein</fullName>
    </recommendedName>
</protein>
<gene>
    <name evidence="1" type="ORF">CDV56_100297</name>
</gene>
<name>A0A397FXK3_ASPTH</name>
<dbReference type="Proteomes" id="UP000215305">
    <property type="component" value="Unassembled WGS sequence"/>
</dbReference>
<dbReference type="GeneID" id="38122271"/>
<proteinExistence type="predicted"/>
<dbReference type="STRING" id="41047.A0A397FXK3"/>
<reference evidence="1" key="1">
    <citation type="submission" date="2018-08" db="EMBL/GenBank/DDBJ databases">
        <title>Draft genome sequence of azole-resistant Aspergillus thermomutatus (Neosartorya pseudofischeri) strain HMR AF 39, isolated from a human nasal aspirate.</title>
        <authorList>
            <person name="Parent-Michaud M."/>
            <person name="Dufresne P.J."/>
            <person name="Fournier E."/>
            <person name="Martineau C."/>
            <person name="Moreira S."/>
            <person name="Perkins V."/>
            <person name="De Repentigny L."/>
            <person name="Dufresne S.F."/>
        </authorList>
    </citation>
    <scope>NUCLEOTIDE SEQUENCE [LARGE SCALE GENOMIC DNA]</scope>
    <source>
        <strain evidence="1">HMR AF 39</strain>
    </source>
</reference>
<keyword evidence="2" id="KW-1185">Reference proteome</keyword>